<dbReference type="InterPro" id="IPR011990">
    <property type="entry name" value="TPR-like_helical_dom_sf"/>
</dbReference>
<keyword evidence="6" id="KW-0677">Repeat</keyword>
<dbReference type="RefSeq" id="WP_209769445.1">
    <property type="nucleotide sequence ID" value="NZ_JAGINP010000019.1"/>
</dbReference>
<sequence>MTSVARAMAAESAGNWQAAEAWYLKALEAEPRDAAVLHRLGVVLHRLGRPWEAVARFQASLAIAKDAAGKLEVYLDFGAALGAVTRWDAAEAVYAAALRLAPSSIDAHYGLAIARHSQGRPREAEPHYRTVLAANPGLGAVHGNLGVALEDQGRFVEAADAHREAARLAPADPAAWRRLGVALHHLKRIGEAKAAYRTAIGLAPDDADAWRSLACLLDAGGPAAEACADGRRAVALDPADGRNWQALGNAAHALERWDVALRAASAAVRIDPSDPGARNNLASALWASGRPREAVDQYRSALGLRPDFPVVEINLAQSLSGLRDTDGALAVLRGLLARDPENAGAWRAAGGVLMDAARPDAAVAAFRRAIAAAPGDAETYVDLAGAAVLAAWSDQAVAACRRALRLAPGHAAALGHLVQQQKLACDWTDLESREALLVQRVRDGAAGVPPFILLSCPSTPADQRSAAARWAASKALGATPVARPAPPAGAGDGAGDGDGDRRLRIGYLSSDFREHALGHLMVDALESHDRSGFAVTAYSTGMDDGSPLRRRFERGMERFVDLRRHADGDAARAIAADDIDILVDLTGFTSFSRTTILAARPAPVQVNWLGYPGTFGAGWVDYIIADPTVIPAGEDEFFTEAVVRLPDCYQPNDRHRAIADTTPTRESCGLPADGFVFCCFNSPYKLMPAVFDVWARLLRAVPGSVLWLYAGNAAVAGNLRREAEARGIAPDRLVFAPPRPHAEHLARHRLADLFLDTLPYNAHTTASDALWAGLPVLTRRGPTFAGRVAASLLQAAGLPELVTDGPEAYEALAVALARDPARLRALRARLARNRPTCALFDTPRFTRHLEAAYRAMWDIHRAGDPPRPITITRTDP</sequence>
<evidence type="ECO:0000256" key="1">
    <source>
        <dbReference type="ARBA" id="ARBA00004922"/>
    </source>
</evidence>
<proteinExistence type="inferred from homology"/>
<evidence type="ECO:0000256" key="5">
    <source>
        <dbReference type="ARBA" id="ARBA00022679"/>
    </source>
</evidence>
<keyword evidence="7 8" id="KW-0802">TPR repeat</keyword>
<evidence type="ECO:0000256" key="7">
    <source>
        <dbReference type="ARBA" id="ARBA00022803"/>
    </source>
</evidence>
<evidence type="ECO:0000256" key="9">
    <source>
        <dbReference type="SAM" id="MobiDB-lite"/>
    </source>
</evidence>
<dbReference type="Proteomes" id="UP000781958">
    <property type="component" value="Unassembled WGS sequence"/>
</dbReference>
<dbReference type="SMART" id="SM00028">
    <property type="entry name" value="TPR"/>
    <property type="match status" value="12"/>
</dbReference>
<accession>A0ABS4SR77</accession>
<name>A0ABS4SR77_9PROT</name>
<evidence type="ECO:0000313" key="12">
    <source>
        <dbReference type="Proteomes" id="UP000781958"/>
    </source>
</evidence>
<gene>
    <name evidence="11" type="ORF">J2851_004867</name>
</gene>
<keyword evidence="4" id="KW-0328">Glycosyltransferase</keyword>
<feature type="region of interest" description="Disordered" evidence="9">
    <location>
        <begin position="478"/>
        <end position="497"/>
    </location>
</feature>
<evidence type="ECO:0000256" key="6">
    <source>
        <dbReference type="ARBA" id="ARBA00022737"/>
    </source>
</evidence>
<dbReference type="SUPFAM" id="SSF53756">
    <property type="entry name" value="UDP-Glycosyltransferase/glycogen phosphorylase"/>
    <property type="match status" value="1"/>
</dbReference>
<dbReference type="Pfam" id="PF13181">
    <property type="entry name" value="TPR_8"/>
    <property type="match status" value="1"/>
</dbReference>
<dbReference type="PANTHER" id="PTHR44998">
    <property type="match status" value="1"/>
</dbReference>
<feature type="repeat" description="TPR" evidence="8">
    <location>
        <begin position="173"/>
        <end position="206"/>
    </location>
</feature>
<protein>
    <recommendedName>
        <fullName evidence="3">protein O-GlcNAc transferase</fullName>
        <ecNumber evidence="3">2.4.1.255</ecNumber>
    </recommendedName>
</protein>
<evidence type="ECO:0000256" key="3">
    <source>
        <dbReference type="ARBA" id="ARBA00011970"/>
    </source>
</evidence>
<evidence type="ECO:0000313" key="11">
    <source>
        <dbReference type="EMBL" id="MBP2295064.1"/>
    </source>
</evidence>
<dbReference type="Pfam" id="PF13424">
    <property type="entry name" value="TPR_12"/>
    <property type="match status" value="1"/>
</dbReference>
<evidence type="ECO:0000256" key="8">
    <source>
        <dbReference type="PROSITE-ProRule" id="PRU00339"/>
    </source>
</evidence>
<keyword evidence="12" id="KW-1185">Reference proteome</keyword>
<dbReference type="SUPFAM" id="SSF48452">
    <property type="entry name" value="TPR-like"/>
    <property type="match status" value="3"/>
</dbReference>
<dbReference type="EC" id="2.4.1.255" evidence="3"/>
<organism evidence="11 12">
    <name type="scientific">Azospirillum rugosum</name>
    <dbReference type="NCBI Taxonomy" id="416170"/>
    <lineage>
        <taxon>Bacteria</taxon>
        <taxon>Pseudomonadati</taxon>
        <taxon>Pseudomonadota</taxon>
        <taxon>Alphaproteobacteria</taxon>
        <taxon>Rhodospirillales</taxon>
        <taxon>Azospirillaceae</taxon>
        <taxon>Azospirillum</taxon>
    </lineage>
</organism>
<feature type="repeat" description="TPR" evidence="8">
    <location>
        <begin position="343"/>
        <end position="376"/>
    </location>
</feature>
<dbReference type="Gene3D" id="1.25.40.10">
    <property type="entry name" value="Tetratricopeptide repeat domain"/>
    <property type="match status" value="4"/>
</dbReference>
<dbReference type="Pfam" id="PF13844">
    <property type="entry name" value="Glyco_transf_41"/>
    <property type="match status" value="2"/>
</dbReference>
<feature type="domain" description="O-GlcNAc transferase C-terminal" evidence="10">
    <location>
        <begin position="425"/>
        <end position="653"/>
    </location>
</feature>
<comment type="caution">
    <text evidence="11">The sequence shown here is derived from an EMBL/GenBank/DDBJ whole genome shotgun (WGS) entry which is preliminary data.</text>
</comment>
<dbReference type="PANTHER" id="PTHR44998:SF1">
    <property type="entry name" value="UDP-N-ACETYLGLUCOSAMINE--PEPTIDE N-ACETYLGLUCOSAMINYLTRANSFERASE 110 KDA SUBUNIT"/>
    <property type="match status" value="1"/>
</dbReference>
<feature type="domain" description="O-GlcNAc transferase C-terminal" evidence="10">
    <location>
        <begin position="663"/>
        <end position="848"/>
    </location>
</feature>
<reference evidence="11 12" key="1">
    <citation type="submission" date="2021-03" db="EMBL/GenBank/DDBJ databases">
        <title>Genomic Encyclopedia of Type Strains, Phase III (KMG-III): the genomes of soil and plant-associated and newly described type strains.</title>
        <authorList>
            <person name="Whitman W."/>
        </authorList>
    </citation>
    <scope>NUCLEOTIDE SEQUENCE [LARGE SCALE GENOMIC DNA]</scope>
    <source>
        <strain evidence="11 12">IMMIB AFH-6</strain>
    </source>
</reference>
<dbReference type="InterPro" id="IPR019734">
    <property type="entry name" value="TPR_rpt"/>
</dbReference>
<dbReference type="Pfam" id="PF13432">
    <property type="entry name" value="TPR_16"/>
    <property type="match status" value="3"/>
</dbReference>
<evidence type="ECO:0000256" key="4">
    <source>
        <dbReference type="ARBA" id="ARBA00022676"/>
    </source>
</evidence>
<dbReference type="Gene3D" id="3.40.50.11380">
    <property type="match status" value="1"/>
</dbReference>
<dbReference type="EMBL" id="JAGINP010000019">
    <property type="protein sequence ID" value="MBP2295064.1"/>
    <property type="molecule type" value="Genomic_DNA"/>
</dbReference>
<comment type="similarity">
    <text evidence="2">Belongs to the glycosyltransferase 41 family. O-GlcNAc transferase subfamily.</text>
</comment>
<comment type="pathway">
    <text evidence="1">Protein modification; protein glycosylation.</text>
</comment>
<dbReference type="PROSITE" id="PS50005">
    <property type="entry name" value="TPR"/>
    <property type="match status" value="2"/>
</dbReference>
<keyword evidence="5 11" id="KW-0808">Transferase</keyword>
<evidence type="ECO:0000256" key="2">
    <source>
        <dbReference type="ARBA" id="ARBA00005386"/>
    </source>
</evidence>
<dbReference type="InterPro" id="IPR029489">
    <property type="entry name" value="OGT/SEC/SPY_C"/>
</dbReference>
<evidence type="ECO:0000259" key="10">
    <source>
        <dbReference type="Pfam" id="PF13844"/>
    </source>
</evidence>
<dbReference type="GO" id="GO:0016740">
    <property type="term" value="F:transferase activity"/>
    <property type="evidence" value="ECO:0007669"/>
    <property type="project" value="UniProtKB-KW"/>
</dbReference>
<dbReference type="Gene3D" id="3.40.50.2000">
    <property type="entry name" value="Glycogen Phosphorylase B"/>
    <property type="match status" value="1"/>
</dbReference>